<feature type="domain" description="SnoaL-like" evidence="1">
    <location>
        <begin position="9"/>
        <end position="107"/>
    </location>
</feature>
<comment type="caution">
    <text evidence="2">The sequence shown here is derived from an EMBL/GenBank/DDBJ whole genome shotgun (WGS) entry which is preliminary data.</text>
</comment>
<dbReference type="RefSeq" id="WP_260190810.1">
    <property type="nucleotide sequence ID" value="NZ_JAFFZE010000009.1"/>
</dbReference>
<sequence>MTAAHDLYRRWIDELWSGRPVAAELVTEDFVGHWPDRDIRGPAELQAVIDETHRMLDGLTFTIEAGPLVDGDLVAGRWTGQGRTAEGVANFSGNDILRVSDGRFVEYWNAASSDI</sequence>
<dbReference type="Proteomes" id="UP001156441">
    <property type="component" value="Unassembled WGS sequence"/>
</dbReference>
<name>A0ABT2J6X1_9PSEU</name>
<evidence type="ECO:0000313" key="3">
    <source>
        <dbReference type="Proteomes" id="UP001156441"/>
    </source>
</evidence>
<dbReference type="InterPro" id="IPR032710">
    <property type="entry name" value="NTF2-like_dom_sf"/>
</dbReference>
<keyword evidence="3" id="KW-1185">Reference proteome</keyword>
<reference evidence="2 3" key="1">
    <citation type="submission" date="2021-02" db="EMBL/GenBank/DDBJ databases">
        <title>Actinophytocola xerophila sp. nov., isolated from soil of cotton cropping field.</title>
        <authorList>
            <person name="Huang R."/>
            <person name="Chen X."/>
            <person name="Ge X."/>
            <person name="Liu W."/>
        </authorList>
    </citation>
    <scope>NUCLEOTIDE SEQUENCE [LARGE SCALE GENOMIC DNA]</scope>
    <source>
        <strain evidence="2 3">S1-96</strain>
    </source>
</reference>
<evidence type="ECO:0000313" key="2">
    <source>
        <dbReference type="EMBL" id="MCT2583436.1"/>
    </source>
</evidence>
<proteinExistence type="predicted"/>
<evidence type="ECO:0000259" key="1">
    <source>
        <dbReference type="Pfam" id="PF12680"/>
    </source>
</evidence>
<dbReference type="EMBL" id="JAFFZE010000009">
    <property type="protein sequence ID" value="MCT2583436.1"/>
    <property type="molecule type" value="Genomic_DNA"/>
</dbReference>
<dbReference type="SUPFAM" id="SSF54427">
    <property type="entry name" value="NTF2-like"/>
    <property type="match status" value="1"/>
</dbReference>
<organism evidence="2 3">
    <name type="scientific">Actinophytocola gossypii</name>
    <dbReference type="NCBI Taxonomy" id="2812003"/>
    <lineage>
        <taxon>Bacteria</taxon>
        <taxon>Bacillati</taxon>
        <taxon>Actinomycetota</taxon>
        <taxon>Actinomycetes</taxon>
        <taxon>Pseudonocardiales</taxon>
        <taxon>Pseudonocardiaceae</taxon>
    </lineage>
</organism>
<accession>A0ABT2J6X1</accession>
<gene>
    <name evidence="2" type="ORF">JT362_09940</name>
</gene>
<dbReference type="Gene3D" id="3.10.450.50">
    <property type="match status" value="1"/>
</dbReference>
<dbReference type="Pfam" id="PF12680">
    <property type="entry name" value="SnoaL_2"/>
    <property type="match status" value="1"/>
</dbReference>
<protein>
    <submittedName>
        <fullName evidence="2">Nuclear transport factor 2 family protein</fullName>
    </submittedName>
</protein>
<dbReference type="InterPro" id="IPR037401">
    <property type="entry name" value="SnoaL-like"/>
</dbReference>